<proteinExistence type="predicted"/>
<organism evidence="1 2">
    <name type="scientific">Candidatus Blautia gallistercoris</name>
    <dbReference type="NCBI Taxonomy" id="2838490"/>
    <lineage>
        <taxon>Bacteria</taxon>
        <taxon>Bacillati</taxon>
        <taxon>Bacillota</taxon>
        <taxon>Clostridia</taxon>
        <taxon>Lachnospirales</taxon>
        <taxon>Lachnospiraceae</taxon>
        <taxon>Blautia</taxon>
    </lineage>
</organism>
<dbReference type="Proteomes" id="UP000886817">
    <property type="component" value="Unassembled WGS sequence"/>
</dbReference>
<reference evidence="1" key="1">
    <citation type="journal article" date="2021" name="PeerJ">
        <title>Extensive microbial diversity within the chicken gut microbiome revealed by metagenomics and culture.</title>
        <authorList>
            <person name="Gilroy R."/>
            <person name="Ravi A."/>
            <person name="Getino M."/>
            <person name="Pursley I."/>
            <person name="Horton D.L."/>
            <person name="Alikhan N.F."/>
            <person name="Baker D."/>
            <person name="Gharbi K."/>
            <person name="Hall N."/>
            <person name="Watson M."/>
            <person name="Adriaenssens E.M."/>
            <person name="Foster-Nyarko E."/>
            <person name="Jarju S."/>
            <person name="Secka A."/>
            <person name="Antonio M."/>
            <person name="Oren A."/>
            <person name="Chaudhuri R.R."/>
            <person name="La Ragione R."/>
            <person name="Hildebrand F."/>
            <person name="Pallen M.J."/>
        </authorList>
    </citation>
    <scope>NUCLEOTIDE SEQUENCE</scope>
    <source>
        <strain evidence="1">ChiSjej1B19-8411</strain>
    </source>
</reference>
<dbReference type="Pfam" id="PF10050">
    <property type="entry name" value="DUF2284"/>
    <property type="match status" value="1"/>
</dbReference>
<evidence type="ECO:0000313" key="1">
    <source>
        <dbReference type="EMBL" id="HIX60384.1"/>
    </source>
</evidence>
<accession>A0A9D2B4R1</accession>
<dbReference type="InterPro" id="IPR019271">
    <property type="entry name" value="DUF2284_metal-binding"/>
</dbReference>
<name>A0A9D2B4R1_9FIRM</name>
<dbReference type="AlphaFoldDB" id="A0A9D2B4R1"/>
<protein>
    <submittedName>
        <fullName evidence="1">DUF2284 domain-containing protein</fullName>
    </submittedName>
</protein>
<dbReference type="EMBL" id="DXEX01000251">
    <property type="protein sequence ID" value="HIX60384.1"/>
    <property type="molecule type" value="Genomic_DNA"/>
</dbReference>
<comment type="caution">
    <text evidence="1">The sequence shown here is derived from an EMBL/GenBank/DDBJ whole genome shotgun (WGS) entry which is preliminary data.</text>
</comment>
<sequence>MCTEEGKEQGYTVERCETTVPVKEYVEQCVDVAAFLECCRQCGNYDQTWACPSFDFDVIQYWEKYRSFHIIGLKLRLSEKLRQKELTKEEQEEVISQILWKEKAKLSEELFAEEKKYPGSISLSAGSCQNCRKGTCTRLEGKPCRFPEKMRYSIEALGGNVGLTVTKYLKQELEWIQEGRLPEHFMLVSGLLLP</sequence>
<reference evidence="1" key="2">
    <citation type="submission" date="2021-04" db="EMBL/GenBank/DDBJ databases">
        <authorList>
            <person name="Gilroy R."/>
        </authorList>
    </citation>
    <scope>NUCLEOTIDE SEQUENCE</scope>
    <source>
        <strain evidence="1">ChiSjej1B19-8411</strain>
    </source>
</reference>
<evidence type="ECO:0000313" key="2">
    <source>
        <dbReference type="Proteomes" id="UP000886817"/>
    </source>
</evidence>
<gene>
    <name evidence="1" type="ORF">IAA45_11815</name>
</gene>